<evidence type="ECO:0000313" key="3">
    <source>
        <dbReference type="Proteomes" id="UP000824202"/>
    </source>
</evidence>
<dbReference type="Proteomes" id="UP000824202">
    <property type="component" value="Unassembled WGS sequence"/>
</dbReference>
<dbReference type="PROSITE" id="PS51257">
    <property type="entry name" value="PROKAR_LIPOPROTEIN"/>
    <property type="match status" value="1"/>
</dbReference>
<reference evidence="2" key="2">
    <citation type="submission" date="2021-04" db="EMBL/GenBank/DDBJ databases">
        <authorList>
            <person name="Gilroy R."/>
        </authorList>
    </citation>
    <scope>NUCLEOTIDE SEQUENCE</scope>
    <source>
        <strain evidence="2">23274</strain>
    </source>
</reference>
<keyword evidence="1" id="KW-0732">Signal</keyword>
<proteinExistence type="predicted"/>
<reference evidence="2" key="1">
    <citation type="journal article" date="2021" name="PeerJ">
        <title>Extensive microbial diversity within the chicken gut microbiome revealed by metagenomics and culture.</title>
        <authorList>
            <person name="Gilroy R."/>
            <person name="Ravi A."/>
            <person name="Getino M."/>
            <person name="Pursley I."/>
            <person name="Horton D.L."/>
            <person name="Alikhan N.F."/>
            <person name="Baker D."/>
            <person name="Gharbi K."/>
            <person name="Hall N."/>
            <person name="Watson M."/>
            <person name="Adriaenssens E.M."/>
            <person name="Foster-Nyarko E."/>
            <person name="Jarju S."/>
            <person name="Secka A."/>
            <person name="Antonio M."/>
            <person name="Oren A."/>
            <person name="Chaudhuri R.R."/>
            <person name="La Ragione R."/>
            <person name="Hildebrand F."/>
            <person name="Pallen M.J."/>
        </authorList>
    </citation>
    <scope>NUCLEOTIDE SEQUENCE</scope>
    <source>
        <strain evidence="2">23274</strain>
    </source>
</reference>
<evidence type="ECO:0000256" key="1">
    <source>
        <dbReference type="SAM" id="SignalP"/>
    </source>
</evidence>
<comment type="caution">
    <text evidence="2">The sequence shown here is derived from an EMBL/GenBank/DDBJ whole genome shotgun (WGS) entry which is preliminary data.</text>
</comment>
<sequence length="285" mass="33810">MVNKLFWLLLVSVLMFSCRTAKQVVTEKDIPLMTEHKLLKQIESNRLNDSTLFAKRIEVSFTDGENSDNFKASLKISRDSFMQISLTAPLGIEVARILLTQDSIKFVDVYHKKYFLADYDYFNQRYDVSLTYDFLQNIFTNTFSDFTLLDESNLRTKRYKLDRTEMGYKLWTVDKKNAGKKLKKFYKQSGSERDEIILLQEILIDPTYFRPLSMSLKDLNEGVGISVRYENFVRFGEELFPEKMRFTLFSKKSNMDLNLKFQRMEFNVPVEPNFRILSKYKRMEL</sequence>
<dbReference type="AlphaFoldDB" id="A0A9D1UYT2"/>
<organism evidence="2 3">
    <name type="scientific">Candidatus Odoribacter faecigallinarum</name>
    <dbReference type="NCBI Taxonomy" id="2838706"/>
    <lineage>
        <taxon>Bacteria</taxon>
        <taxon>Pseudomonadati</taxon>
        <taxon>Bacteroidota</taxon>
        <taxon>Bacteroidia</taxon>
        <taxon>Bacteroidales</taxon>
        <taxon>Odoribacteraceae</taxon>
        <taxon>Odoribacter</taxon>
    </lineage>
</organism>
<dbReference type="Pfam" id="PF14125">
    <property type="entry name" value="DUF4292"/>
    <property type="match status" value="1"/>
</dbReference>
<protein>
    <submittedName>
        <fullName evidence="2">DUF4292 domain-containing protein</fullName>
    </submittedName>
</protein>
<dbReference type="EMBL" id="DXFT01000053">
    <property type="protein sequence ID" value="HIX02991.1"/>
    <property type="molecule type" value="Genomic_DNA"/>
</dbReference>
<name>A0A9D1UYT2_9BACT</name>
<feature type="signal peptide" evidence="1">
    <location>
        <begin position="1"/>
        <end position="23"/>
    </location>
</feature>
<evidence type="ECO:0000313" key="2">
    <source>
        <dbReference type="EMBL" id="HIX02991.1"/>
    </source>
</evidence>
<accession>A0A9D1UYT2</accession>
<feature type="chain" id="PRO_5038636789" evidence="1">
    <location>
        <begin position="24"/>
        <end position="285"/>
    </location>
</feature>
<dbReference type="InterPro" id="IPR025634">
    <property type="entry name" value="DUF4292"/>
</dbReference>
<gene>
    <name evidence="2" type="ORF">H9863_02590</name>
</gene>